<comment type="pathway">
    <text evidence="2 10">Purine metabolism; IMP biosynthesis via de novo pathway; 5-formamido-1-(5-phospho-D-ribosyl)imidazole-4-carboxamide from 5-amino-1-(5-phospho-D-ribosyl)imidazole-4-carboxamide (10-formyl THF route): step 1/1.</text>
</comment>
<comment type="similarity">
    <text evidence="3 10">Belongs to the PurH family.</text>
</comment>
<dbReference type="eggNOG" id="COG0138">
    <property type="taxonomic scope" value="Bacteria"/>
</dbReference>
<dbReference type="NCBIfam" id="TIGR00355">
    <property type="entry name" value="purH"/>
    <property type="match status" value="1"/>
</dbReference>
<dbReference type="FunFam" id="3.40.140.20:FF:000001">
    <property type="entry name" value="Bifunctional purine biosynthesis protein PurH"/>
    <property type="match status" value="1"/>
</dbReference>
<comment type="catalytic activity">
    <reaction evidence="8 10">
        <text>(6R)-10-formyltetrahydrofolate + 5-amino-1-(5-phospho-beta-D-ribosyl)imidazole-4-carboxamide = 5-formamido-1-(5-phospho-D-ribosyl)imidazole-4-carboxamide + (6S)-5,6,7,8-tetrahydrofolate</text>
        <dbReference type="Rhea" id="RHEA:22192"/>
        <dbReference type="ChEBI" id="CHEBI:57453"/>
        <dbReference type="ChEBI" id="CHEBI:58467"/>
        <dbReference type="ChEBI" id="CHEBI:58475"/>
        <dbReference type="ChEBI" id="CHEBI:195366"/>
        <dbReference type="EC" id="2.1.2.3"/>
    </reaction>
</comment>
<dbReference type="SMART" id="SM00798">
    <property type="entry name" value="AICARFT_IMPCHas"/>
    <property type="match status" value="1"/>
</dbReference>
<evidence type="ECO:0000256" key="9">
    <source>
        <dbReference type="ARBA" id="ARBA00050687"/>
    </source>
</evidence>
<evidence type="ECO:0000256" key="4">
    <source>
        <dbReference type="ARBA" id="ARBA00022679"/>
    </source>
</evidence>
<dbReference type="InterPro" id="IPR024051">
    <property type="entry name" value="AICAR_Tfase_dup_dom_sf"/>
</dbReference>
<dbReference type="FunFam" id="3.40.50.1380:FF:000001">
    <property type="entry name" value="Bifunctional purine biosynthesis protein PurH"/>
    <property type="match status" value="1"/>
</dbReference>
<dbReference type="PANTHER" id="PTHR11692:SF0">
    <property type="entry name" value="BIFUNCTIONAL PURINE BIOSYNTHESIS PROTEIN ATIC"/>
    <property type="match status" value="1"/>
</dbReference>
<keyword evidence="5 10" id="KW-0658">Purine biosynthesis</keyword>
<reference evidence="12 13" key="1">
    <citation type="submission" date="2010-07" db="EMBL/GenBank/DDBJ databases">
        <title>The draft genome of Paenibacillus curdlanolyticus YK9.</title>
        <authorList>
            <consortium name="US DOE Joint Genome Institute (JGI-PGF)"/>
            <person name="Lucas S."/>
            <person name="Copeland A."/>
            <person name="Lapidus A."/>
            <person name="Cheng J.-F."/>
            <person name="Bruce D."/>
            <person name="Goodwin L."/>
            <person name="Pitluck S."/>
            <person name="Land M.L."/>
            <person name="Hauser L."/>
            <person name="Chang Y.-J."/>
            <person name="Jeffries C."/>
            <person name="Anderson I.J."/>
            <person name="Johnson E."/>
            <person name="Loganathan U."/>
            <person name="Mulhopadhyay B."/>
            <person name="Kyrpides N."/>
            <person name="Woyke T.J."/>
        </authorList>
    </citation>
    <scope>NUCLEOTIDE SEQUENCE [LARGE SCALE GENOMIC DNA]</scope>
    <source>
        <strain evidence="12 13">YK9</strain>
    </source>
</reference>
<dbReference type="GO" id="GO:0004643">
    <property type="term" value="F:phosphoribosylaminoimidazolecarboxamide formyltransferase activity"/>
    <property type="evidence" value="ECO:0007669"/>
    <property type="project" value="UniProtKB-UniRule"/>
</dbReference>
<dbReference type="FunFam" id="3.40.140.20:FF:000002">
    <property type="entry name" value="Bifunctional purine biosynthesis protein PurH"/>
    <property type="match status" value="1"/>
</dbReference>
<evidence type="ECO:0000256" key="8">
    <source>
        <dbReference type="ARBA" id="ARBA00050488"/>
    </source>
</evidence>
<evidence type="ECO:0000256" key="2">
    <source>
        <dbReference type="ARBA" id="ARBA00004954"/>
    </source>
</evidence>
<name>E0IAG5_9BACL</name>
<dbReference type="UniPathway" id="UPA00074">
    <property type="reaction ID" value="UER00133"/>
</dbReference>
<dbReference type="Gene3D" id="3.40.140.20">
    <property type="match status" value="2"/>
</dbReference>
<comment type="pathway">
    <text evidence="1 10">Purine metabolism; IMP biosynthesis via de novo pathway; IMP from 5-formamido-1-(5-phospho-D-ribosyl)imidazole-4-carboxamide: step 1/1.</text>
</comment>
<evidence type="ECO:0000256" key="7">
    <source>
        <dbReference type="ARBA" id="ARBA00023268"/>
    </source>
</evidence>
<dbReference type="Pfam" id="PF01808">
    <property type="entry name" value="AICARFT_IMPCHas"/>
    <property type="match status" value="1"/>
</dbReference>
<dbReference type="GO" id="GO:0005829">
    <property type="term" value="C:cytosol"/>
    <property type="evidence" value="ECO:0007669"/>
    <property type="project" value="TreeGrafter"/>
</dbReference>
<dbReference type="HAMAP" id="MF_00139">
    <property type="entry name" value="PurH"/>
    <property type="match status" value="1"/>
</dbReference>
<feature type="domain" description="MGS-like" evidence="11">
    <location>
        <begin position="1"/>
        <end position="146"/>
    </location>
</feature>
<dbReference type="InterPro" id="IPR002695">
    <property type="entry name" value="PurH-like"/>
</dbReference>
<evidence type="ECO:0000313" key="12">
    <source>
        <dbReference type="EMBL" id="EFM10742.1"/>
    </source>
</evidence>
<organism evidence="12 13">
    <name type="scientific">Paenibacillus curdlanolyticus YK9</name>
    <dbReference type="NCBI Taxonomy" id="717606"/>
    <lineage>
        <taxon>Bacteria</taxon>
        <taxon>Bacillati</taxon>
        <taxon>Bacillota</taxon>
        <taxon>Bacilli</taxon>
        <taxon>Bacillales</taxon>
        <taxon>Paenibacillaceae</taxon>
        <taxon>Paenibacillus</taxon>
    </lineage>
</organism>
<keyword evidence="4 10" id="KW-0808">Transferase</keyword>
<dbReference type="EMBL" id="AEDD01000006">
    <property type="protein sequence ID" value="EFM10742.1"/>
    <property type="molecule type" value="Genomic_DNA"/>
</dbReference>
<dbReference type="PIRSF" id="PIRSF000414">
    <property type="entry name" value="AICARFT_IMPCHas"/>
    <property type="match status" value="1"/>
</dbReference>
<evidence type="ECO:0000256" key="3">
    <source>
        <dbReference type="ARBA" id="ARBA00007667"/>
    </source>
</evidence>
<comment type="catalytic activity">
    <reaction evidence="9 10">
        <text>IMP + H2O = 5-formamido-1-(5-phospho-D-ribosyl)imidazole-4-carboxamide</text>
        <dbReference type="Rhea" id="RHEA:18445"/>
        <dbReference type="ChEBI" id="CHEBI:15377"/>
        <dbReference type="ChEBI" id="CHEBI:58053"/>
        <dbReference type="ChEBI" id="CHEBI:58467"/>
        <dbReference type="EC" id="3.5.4.10"/>
    </reaction>
</comment>
<dbReference type="PANTHER" id="PTHR11692">
    <property type="entry name" value="BIFUNCTIONAL PURINE BIOSYNTHESIS PROTEIN PURH"/>
    <property type="match status" value="1"/>
</dbReference>
<dbReference type="STRING" id="717606.PaecuDRAFT_2654"/>
<evidence type="ECO:0000256" key="5">
    <source>
        <dbReference type="ARBA" id="ARBA00022755"/>
    </source>
</evidence>
<dbReference type="GO" id="GO:0006189">
    <property type="term" value="P:'de novo' IMP biosynthetic process"/>
    <property type="evidence" value="ECO:0007669"/>
    <property type="project" value="UniProtKB-UniRule"/>
</dbReference>
<dbReference type="CDD" id="cd01421">
    <property type="entry name" value="IMPCH"/>
    <property type="match status" value="1"/>
</dbReference>
<dbReference type="Proteomes" id="UP000005387">
    <property type="component" value="Unassembled WGS sequence"/>
</dbReference>
<protein>
    <recommendedName>
        <fullName evidence="10">Bifunctional purine biosynthesis protein PurH</fullName>
    </recommendedName>
    <domain>
        <recommendedName>
            <fullName evidence="10">Phosphoribosylaminoimidazolecarboxamide formyltransferase</fullName>
            <ecNumber evidence="10">2.1.2.3</ecNumber>
        </recommendedName>
        <alternativeName>
            <fullName evidence="10">AICAR transformylase</fullName>
        </alternativeName>
    </domain>
    <domain>
        <recommendedName>
            <fullName evidence="10">IMP cyclohydrolase</fullName>
            <ecNumber evidence="10">3.5.4.10</ecNumber>
        </recommendedName>
        <alternativeName>
            <fullName evidence="10">ATIC</fullName>
        </alternativeName>
        <alternativeName>
            <fullName evidence="10">IMP synthase</fullName>
        </alternativeName>
        <alternativeName>
            <fullName evidence="10">Inosinicase</fullName>
        </alternativeName>
    </domain>
</protein>
<dbReference type="EC" id="3.5.4.10" evidence="10"/>
<gene>
    <name evidence="10" type="primary">purH</name>
    <name evidence="12" type="ORF">PaecuDRAFT_2654</name>
</gene>
<dbReference type="EC" id="2.1.2.3" evidence="10"/>
<keyword evidence="7 10" id="KW-0511">Multifunctional enzyme</keyword>
<accession>E0IAG5</accession>
<comment type="domain">
    <text evidence="10">The IMP cyclohydrolase activity resides in the N-terminal region.</text>
</comment>
<dbReference type="SUPFAM" id="SSF52335">
    <property type="entry name" value="Methylglyoxal synthase-like"/>
    <property type="match status" value="1"/>
</dbReference>
<dbReference type="SUPFAM" id="SSF53927">
    <property type="entry name" value="Cytidine deaminase-like"/>
    <property type="match status" value="1"/>
</dbReference>
<dbReference type="InterPro" id="IPR036914">
    <property type="entry name" value="MGS-like_dom_sf"/>
</dbReference>
<dbReference type="InterPro" id="IPR016193">
    <property type="entry name" value="Cytidine_deaminase-like"/>
</dbReference>
<evidence type="ECO:0000259" key="11">
    <source>
        <dbReference type="PROSITE" id="PS51855"/>
    </source>
</evidence>
<dbReference type="Gene3D" id="3.40.50.1380">
    <property type="entry name" value="Methylglyoxal synthase-like domain"/>
    <property type="match status" value="1"/>
</dbReference>
<keyword evidence="13" id="KW-1185">Reference proteome</keyword>
<evidence type="ECO:0000256" key="1">
    <source>
        <dbReference type="ARBA" id="ARBA00004844"/>
    </source>
</evidence>
<dbReference type="SMART" id="SM00851">
    <property type="entry name" value="MGS"/>
    <property type="match status" value="1"/>
</dbReference>
<evidence type="ECO:0000256" key="6">
    <source>
        <dbReference type="ARBA" id="ARBA00022801"/>
    </source>
</evidence>
<dbReference type="GO" id="GO:0003937">
    <property type="term" value="F:IMP cyclohydrolase activity"/>
    <property type="evidence" value="ECO:0007669"/>
    <property type="project" value="UniProtKB-UniRule"/>
</dbReference>
<evidence type="ECO:0000256" key="10">
    <source>
        <dbReference type="HAMAP-Rule" id="MF_00139"/>
    </source>
</evidence>
<sequence>MAIRRALISVSDKTGIVDFSRELAALGVQLISTGGTKSLLEKEGVPVIGISDVTGFPEILDGRVKTLHPAVHSGLLAVRDSEEHQQAMKDLGLDYIDIVIVNLYPFAETIAKPDVTYDDAIENIDIGGPTMLRSAAKNHAFVTVVVDSSDYATVLEEVKAGQDTTLETRKRLAAKVFRHTAAYDSLIGDYLSKQTGNPLPERYTVTYEKIQDLRYGENPHQTAAFYRKPLAQAGNITTAEQLHGKELSYNNINDANAALAIVKEFNEPAVVAVKHMNPCGVGIGTDIHEAYQKAYAADPTSIFGGIVAANRTVGADTAQLLSEIFLEIIIAPDFTPEALEILTKKKNIRLLKLGELQAAGERKPELLVTSVDGGMLIQESDVHSLTEADLQFVTNRKPTEEELKQLLFGWKVVKHVKSNAILLAKDNMTIGVGAGQMNRVGAAKIAIEQAGEKAQGSALASDAFFPMGDTVEAAAKAGITAIIQPGGSVKDQESIDAANANNIAMVFTGVRHFKH</sequence>
<evidence type="ECO:0000313" key="13">
    <source>
        <dbReference type="Proteomes" id="UP000005387"/>
    </source>
</evidence>
<dbReference type="Pfam" id="PF02142">
    <property type="entry name" value="MGS"/>
    <property type="match status" value="1"/>
</dbReference>
<dbReference type="AlphaFoldDB" id="E0IAG5"/>
<dbReference type="OrthoDB" id="9802065at2"/>
<dbReference type="InterPro" id="IPR011607">
    <property type="entry name" value="MGS-like_dom"/>
</dbReference>
<keyword evidence="6 10" id="KW-0378">Hydrolase</keyword>
<proteinExistence type="inferred from homology"/>
<dbReference type="NCBIfam" id="NF002049">
    <property type="entry name" value="PRK00881.1"/>
    <property type="match status" value="1"/>
</dbReference>
<dbReference type="PROSITE" id="PS51855">
    <property type="entry name" value="MGS"/>
    <property type="match status" value="1"/>
</dbReference>
<dbReference type="RefSeq" id="WP_006038644.1">
    <property type="nucleotide sequence ID" value="NZ_AEDD01000006.1"/>
</dbReference>